<protein>
    <submittedName>
        <fullName evidence="2">Uncharacterized protein</fullName>
    </submittedName>
</protein>
<reference evidence="2 3" key="1">
    <citation type="journal article" date="2023" name="IScience">
        <title>Expanded male sex-determining region conserved during the evolution of homothallism in the green alga Volvox.</title>
        <authorList>
            <person name="Yamamoto K."/>
            <person name="Matsuzaki R."/>
            <person name="Mahakham W."/>
            <person name="Heman W."/>
            <person name="Sekimoto H."/>
            <person name="Kawachi M."/>
            <person name="Minakuchi Y."/>
            <person name="Toyoda A."/>
            <person name="Nozaki H."/>
        </authorList>
    </citation>
    <scope>NUCLEOTIDE SEQUENCE [LARGE SCALE GENOMIC DNA]</scope>
    <source>
        <strain evidence="2 3">NIES-4468</strain>
    </source>
</reference>
<proteinExistence type="predicted"/>
<gene>
    <name evidence="2" type="ORF">VaNZ11_011987</name>
</gene>
<evidence type="ECO:0000313" key="2">
    <source>
        <dbReference type="EMBL" id="GLI67719.1"/>
    </source>
</evidence>
<keyword evidence="3" id="KW-1185">Reference proteome</keyword>
<organism evidence="2 3">
    <name type="scientific">Volvox africanus</name>
    <dbReference type="NCBI Taxonomy" id="51714"/>
    <lineage>
        <taxon>Eukaryota</taxon>
        <taxon>Viridiplantae</taxon>
        <taxon>Chlorophyta</taxon>
        <taxon>core chlorophytes</taxon>
        <taxon>Chlorophyceae</taxon>
        <taxon>CS clade</taxon>
        <taxon>Chlamydomonadales</taxon>
        <taxon>Volvocaceae</taxon>
        <taxon>Volvox</taxon>
    </lineage>
</organism>
<comment type="caution">
    <text evidence="2">The sequence shown here is derived from an EMBL/GenBank/DDBJ whole genome shotgun (WGS) entry which is preliminary data.</text>
</comment>
<sequence>MSCPKRLIKVVVTDAIGRAADTVKWLHLQRTTRCTRRHLIEALVPQLAPAFAPLNERLHLLYTSKYHHGEQIHVVPSEVPLDDSFFANCHDFGSYPTLFLFRTVRHPQLDKLGGMNAATDEPQYWHEHPEGGPVPAYAVAEVRLLSRQSETRWLKAGRRFLSEIRLGVPVMVPLLMDQATGSLIATDTFCGLTPYRTQVGMPVGNAPLSERLSSVFMRFRSYETYGKWPSCEQTVEDALRWIDYETQVPRLTAILRYSTANGLYQQTTESFWSRLTLVNEPSESQVVAVLEPAPVSSRKRRLETGGEEQAAEAQHKKARSLPGSQRSWFLRCLRYKSA</sequence>
<name>A0ABQ5SDI5_9CHLO</name>
<dbReference type="Proteomes" id="UP001165090">
    <property type="component" value="Unassembled WGS sequence"/>
</dbReference>
<evidence type="ECO:0000256" key="1">
    <source>
        <dbReference type="SAM" id="MobiDB-lite"/>
    </source>
</evidence>
<feature type="region of interest" description="Disordered" evidence="1">
    <location>
        <begin position="297"/>
        <end position="320"/>
    </location>
</feature>
<accession>A0ABQ5SDI5</accession>
<dbReference type="EMBL" id="BSDZ01000078">
    <property type="protein sequence ID" value="GLI67719.1"/>
    <property type="molecule type" value="Genomic_DNA"/>
</dbReference>
<evidence type="ECO:0000313" key="3">
    <source>
        <dbReference type="Proteomes" id="UP001165090"/>
    </source>
</evidence>